<organism evidence="1">
    <name type="scientific">bioreactor metagenome</name>
    <dbReference type="NCBI Taxonomy" id="1076179"/>
    <lineage>
        <taxon>unclassified sequences</taxon>
        <taxon>metagenomes</taxon>
        <taxon>ecological metagenomes</taxon>
    </lineage>
</organism>
<reference evidence="1" key="1">
    <citation type="submission" date="2019-08" db="EMBL/GenBank/DDBJ databases">
        <authorList>
            <person name="Kucharzyk K."/>
            <person name="Murdoch R.W."/>
            <person name="Higgins S."/>
            <person name="Loffler F."/>
        </authorList>
    </citation>
    <scope>NUCLEOTIDE SEQUENCE</scope>
</reference>
<dbReference type="SUPFAM" id="SSF55144">
    <property type="entry name" value="LigT-like"/>
    <property type="match status" value="1"/>
</dbReference>
<sequence>MIYYLVANLDPVSYKQVEIIQRELCTKYKLFTPDEKLPKLHITVETIDEPDLKLLDLSIKETIKNFKPFDTETNGIVCFEPPHKSVNLNLLQGGQLQELSQSLNFALGKKGFKVREDLTDYILHISIANANFSQNKWSDFDYQCACNIAHNMCGNIKVKIETLELWKPTMDEANMVVYSYKLS</sequence>
<dbReference type="Pfam" id="PF13563">
    <property type="entry name" value="2_5_RNA_ligase2"/>
    <property type="match status" value="1"/>
</dbReference>
<comment type="caution">
    <text evidence="1">The sequence shown here is derived from an EMBL/GenBank/DDBJ whole genome shotgun (WGS) entry which is preliminary data.</text>
</comment>
<gene>
    <name evidence="1" type="ORF">SDC9_86568</name>
</gene>
<dbReference type="InterPro" id="IPR009097">
    <property type="entry name" value="Cyclic_Pdiesterase"/>
</dbReference>
<name>A0A644ZGB0_9ZZZZ</name>
<dbReference type="AlphaFoldDB" id="A0A644ZGB0"/>
<dbReference type="EMBL" id="VSSQ01008816">
    <property type="protein sequence ID" value="MPM39932.1"/>
    <property type="molecule type" value="Genomic_DNA"/>
</dbReference>
<evidence type="ECO:0000313" key="1">
    <source>
        <dbReference type="EMBL" id="MPM39932.1"/>
    </source>
</evidence>
<protein>
    <submittedName>
        <fullName evidence="1">Uncharacterized protein</fullName>
    </submittedName>
</protein>
<accession>A0A644ZGB0</accession>
<dbReference type="Gene3D" id="3.90.1140.10">
    <property type="entry name" value="Cyclic phosphodiesterase"/>
    <property type="match status" value="1"/>
</dbReference>
<proteinExistence type="predicted"/>